<accession>A0A3M4AH98</accession>
<dbReference type="EMBL" id="RBQE01000303">
    <property type="protein sequence ID" value="RMP05690.1"/>
    <property type="molecule type" value="Genomic_DNA"/>
</dbReference>
<evidence type="ECO:0000313" key="2">
    <source>
        <dbReference type="Proteomes" id="UP000281604"/>
    </source>
</evidence>
<dbReference type="AlphaFoldDB" id="A0A3M4AH98"/>
<name>A0A3M4AH98_9PSED</name>
<organism evidence="1 2">
    <name type="scientific">Pseudomonas syringae pv. persicae</name>
    <dbReference type="NCBI Taxonomy" id="237306"/>
    <lineage>
        <taxon>Bacteria</taxon>
        <taxon>Pseudomonadati</taxon>
        <taxon>Pseudomonadota</taxon>
        <taxon>Gammaproteobacteria</taxon>
        <taxon>Pseudomonadales</taxon>
        <taxon>Pseudomonadaceae</taxon>
        <taxon>Pseudomonas</taxon>
    </lineage>
</organism>
<reference evidence="1 2" key="1">
    <citation type="submission" date="2018-08" db="EMBL/GenBank/DDBJ databases">
        <title>Recombination of ecologically and evolutionarily significant loci maintains genetic cohesion in the Pseudomonas syringae species complex.</title>
        <authorList>
            <person name="Dillon M."/>
            <person name="Thakur S."/>
            <person name="Almeida R.N.D."/>
            <person name="Weir B.S."/>
            <person name="Guttman D.S."/>
        </authorList>
    </citation>
    <scope>NUCLEOTIDE SEQUENCE [LARGE SCALE GENOMIC DNA]</scope>
    <source>
        <strain evidence="1 2">ICMP 3706</strain>
    </source>
</reference>
<dbReference type="Proteomes" id="UP000281604">
    <property type="component" value="Unassembled WGS sequence"/>
</dbReference>
<sequence>MRNKAVQLISSRGRGSNKFLSGCDSSNHEVLKINVEKLSSSARVLEGKLKEHMNKDVQVSHLYNDLRPLLELAKSRRILTPIEVGAVPGRYRFTENGLQEYSDLEHAYAVFSIEITGGEPPLLKILRAERNRK</sequence>
<evidence type="ECO:0000313" key="1">
    <source>
        <dbReference type="EMBL" id="RMP05690.1"/>
    </source>
</evidence>
<proteinExistence type="predicted"/>
<protein>
    <submittedName>
        <fullName evidence="1">Uncharacterized protein</fullName>
    </submittedName>
</protein>
<comment type="caution">
    <text evidence="1">The sequence shown here is derived from an EMBL/GenBank/DDBJ whole genome shotgun (WGS) entry which is preliminary data.</text>
</comment>
<gene>
    <name evidence="1" type="ORF">ALQ30_100613</name>
</gene>